<sequence>MRPLSFRAVCFGKMHFLQWMLRVLGLVLGLQLQLAAGSPGAKPVTGHGLEPEVLSPRQFPDLPPDVMVDDNCRAMCDAPTCFLGVCPLRRRGELDFDAGGHSRPRPGLLPDYNVNFGNDTDFDLDLDLANITVGPRLGKRVFGIPVTNVEETISYMKRQFRIPPHPMQPVDPDFGGNIPGFFSGGPLGPITTVSYERRLLAGNNQRFQWGTNGLHGCTMMLLVSTRAAWMAHFWEVGALCGHDDFLTHRSEDPEDLTSIRCQENWNNEVRDVMFGSARPSVPSVPISFNLYNGPRAQDQTRLIFMAPAADGATRRPRPRYPRKMRELTKLIKQEIPELLEAHAYYYPPLNYNPESTAPIVPGSDAWKAENTERGHALFQWDGATNWRVLYESYHARN</sequence>
<organism evidence="2 3">
    <name type="scientific">Cercophora newfieldiana</name>
    <dbReference type="NCBI Taxonomy" id="92897"/>
    <lineage>
        <taxon>Eukaryota</taxon>
        <taxon>Fungi</taxon>
        <taxon>Dikarya</taxon>
        <taxon>Ascomycota</taxon>
        <taxon>Pezizomycotina</taxon>
        <taxon>Sordariomycetes</taxon>
        <taxon>Sordariomycetidae</taxon>
        <taxon>Sordariales</taxon>
        <taxon>Lasiosphaeriaceae</taxon>
        <taxon>Cercophora</taxon>
    </lineage>
</organism>
<reference evidence="2" key="1">
    <citation type="submission" date="2023-06" db="EMBL/GenBank/DDBJ databases">
        <title>Genome-scale phylogeny and comparative genomics of the fungal order Sordariales.</title>
        <authorList>
            <consortium name="Lawrence Berkeley National Laboratory"/>
            <person name="Hensen N."/>
            <person name="Bonometti L."/>
            <person name="Westerberg I."/>
            <person name="Brannstrom I.O."/>
            <person name="Guillou S."/>
            <person name="Cros-Aarteil S."/>
            <person name="Calhoun S."/>
            <person name="Haridas S."/>
            <person name="Kuo A."/>
            <person name="Mondo S."/>
            <person name="Pangilinan J."/>
            <person name="Riley R."/>
            <person name="Labutti K."/>
            <person name="Andreopoulos B."/>
            <person name="Lipzen A."/>
            <person name="Chen C."/>
            <person name="Yanf M."/>
            <person name="Daum C."/>
            <person name="Ng V."/>
            <person name="Clum A."/>
            <person name="Steindorff A."/>
            <person name="Ohm R."/>
            <person name="Martin F."/>
            <person name="Silar P."/>
            <person name="Natvig D."/>
            <person name="Lalanne C."/>
            <person name="Gautier V."/>
            <person name="Ament-Velasquez S.L."/>
            <person name="Kruys A."/>
            <person name="Hutchinson M.I."/>
            <person name="Powell A.J."/>
            <person name="Barry K."/>
            <person name="Miller A.N."/>
            <person name="Grigoriev I.V."/>
            <person name="Debuchy R."/>
            <person name="Gladieux P."/>
            <person name="Thoren M.H."/>
            <person name="Johannesson H."/>
        </authorList>
    </citation>
    <scope>NUCLEOTIDE SEQUENCE</scope>
    <source>
        <strain evidence="2">SMH2532-1</strain>
    </source>
</reference>
<gene>
    <name evidence="2" type="ORF">B0T16DRAFT_446675</name>
</gene>
<proteinExistence type="predicted"/>
<dbReference type="Proteomes" id="UP001174936">
    <property type="component" value="Unassembled WGS sequence"/>
</dbReference>
<name>A0AA39Y643_9PEZI</name>
<accession>A0AA39Y643</accession>
<keyword evidence="3" id="KW-1185">Reference proteome</keyword>
<dbReference type="EMBL" id="JAULSV010000004">
    <property type="protein sequence ID" value="KAK0646742.1"/>
    <property type="molecule type" value="Genomic_DNA"/>
</dbReference>
<evidence type="ECO:0000313" key="2">
    <source>
        <dbReference type="EMBL" id="KAK0646742.1"/>
    </source>
</evidence>
<feature type="chain" id="PRO_5041263053" evidence="1">
    <location>
        <begin position="30"/>
        <end position="397"/>
    </location>
</feature>
<dbReference type="AlphaFoldDB" id="A0AA39Y643"/>
<evidence type="ECO:0000256" key="1">
    <source>
        <dbReference type="SAM" id="SignalP"/>
    </source>
</evidence>
<feature type="signal peptide" evidence="1">
    <location>
        <begin position="1"/>
        <end position="29"/>
    </location>
</feature>
<comment type="caution">
    <text evidence="2">The sequence shown here is derived from an EMBL/GenBank/DDBJ whole genome shotgun (WGS) entry which is preliminary data.</text>
</comment>
<keyword evidence="1" id="KW-0732">Signal</keyword>
<protein>
    <submittedName>
        <fullName evidence="2">Uncharacterized protein</fullName>
    </submittedName>
</protein>
<evidence type="ECO:0000313" key="3">
    <source>
        <dbReference type="Proteomes" id="UP001174936"/>
    </source>
</evidence>